<dbReference type="Proteomes" id="UP000218542">
    <property type="component" value="Unassembled WGS sequence"/>
</dbReference>
<accession>A0A286U4N7</accession>
<evidence type="ECO:0000313" key="3">
    <source>
        <dbReference type="Proteomes" id="UP000218542"/>
    </source>
</evidence>
<organism evidence="2 3">
    <name type="scientific">Candidatus Scalindua japonica</name>
    <dbReference type="NCBI Taxonomy" id="1284222"/>
    <lineage>
        <taxon>Bacteria</taxon>
        <taxon>Pseudomonadati</taxon>
        <taxon>Planctomycetota</taxon>
        <taxon>Candidatus Brocadiia</taxon>
        <taxon>Candidatus Brocadiales</taxon>
        <taxon>Candidatus Scalinduaceae</taxon>
        <taxon>Candidatus Scalindua</taxon>
    </lineage>
</organism>
<feature type="domain" description="DUF362" evidence="1">
    <location>
        <begin position="100"/>
        <end position="294"/>
    </location>
</feature>
<dbReference type="AlphaFoldDB" id="A0A286U4N7"/>
<dbReference type="OrthoDB" id="242830at2"/>
<protein>
    <recommendedName>
        <fullName evidence="1">DUF362 domain-containing protein</fullName>
    </recommendedName>
</protein>
<dbReference type="Pfam" id="PF04015">
    <property type="entry name" value="DUF362"/>
    <property type="match status" value="1"/>
</dbReference>
<reference evidence="3" key="1">
    <citation type="journal article" date="2017" name="Environ. Microbiol. Rep.">
        <title>Genetic Diversity of Marine Anaerobic Ammonium-Oxidizing Bacteria as Revealed by Genomic and Proteomic Analyses of 'Candidatus Scalindua japonica'.</title>
        <authorList>
            <person name="Oshiki M."/>
            <person name="Mizuto K."/>
            <person name="Kimura Z."/>
            <person name="Kindaichi T."/>
            <person name="Satoh H."/>
            <person name="Okabe S."/>
        </authorList>
    </citation>
    <scope>NUCLEOTIDE SEQUENCE [LARGE SCALE GENOMIC DNA]</scope>
    <source>
        <strain evidence="3">husup-a2</strain>
    </source>
</reference>
<comment type="caution">
    <text evidence="2">The sequence shown here is derived from an EMBL/GenBank/DDBJ whole genome shotgun (WGS) entry which is preliminary data.</text>
</comment>
<dbReference type="RefSeq" id="WP_096896418.1">
    <property type="nucleotide sequence ID" value="NZ_BAOS01000046.1"/>
</dbReference>
<dbReference type="InterPro" id="IPR007160">
    <property type="entry name" value="DUF362"/>
</dbReference>
<dbReference type="EMBL" id="BAOS01000046">
    <property type="protein sequence ID" value="GAX63021.1"/>
    <property type="molecule type" value="Genomic_DNA"/>
</dbReference>
<name>A0A286U4N7_9BACT</name>
<proteinExistence type="predicted"/>
<sequence>MTINKSRREFLEEATAIGTGLCASSLLLGNSNFFKTLYAEENTLLRSRVILAKDRKFINANGRADTNVISMAIDSALLKITGSENPMVAWSRLFNKNDIVGIKLNCLAGKRFSPHTEIVEAIINGIKSAGVRESNIVIFERFNRELEDAGFNIRRSNNGFKCFGTDDLPSGGYTSKPLIIGSIGSCFSKIASSFCTAIVNVPILKDHDLAGVSIGMKNFFGIIHNPNKYHDSNCDPYVADLNSHPFIKDKLRLIVCDALKAQYHGGPAFKPQWSWDFQGMLIGTDPVALDRVGAQIIEKKRKEVNMPSLKEAGREPKYIETAANLGIGVDDPSLIDVIAI</sequence>
<keyword evidence="3" id="KW-1185">Reference proteome</keyword>
<gene>
    <name evidence="2" type="ORF">SCALIN_C46_0026</name>
</gene>
<evidence type="ECO:0000259" key="1">
    <source>
        <dbReference type="Pfam" id="PF04015"/>
    </source>
</evidence>
<evidence type="ECO:0000313" key="2">
    <source>
        <dbReference type="EMBL" id="GAX63021.1"/>
    </source>
</evidence>